<dbReference type="EMBL" id="LTAY01000048">
    <property type="protein sequence ID" value="OPX47299.1"/>
    <property type="molecule type" value="Genomic_DNA"/>
</dbReference>
<comment type="caution">
    <text evidence="5">The sequence shown here is derived from an EMBL/GenBank/DDBJ whole genome shotgun (WGS) entry which is preliminary data.</text>
</comment>
<keyword evidence="1" id="KW-0805">Transcription regulation</keyword>
<evidence type="ECO:0000313" key="6">
    <source>
        <dbReference type="Proteomes" id="UP000191448"/>
    </source>
</evidence>
<evidence type="ECO:0000256" key="2">
    <source>
        <dbReference type="ARBA" id="ARBA00023125"/>
    </source>
</evidence>
<protein>
    <submittedName>
        <fullName evidence="5">Bacterial regulatory protein, arsR family</fullName>
    </submittedName>
</protein>
<dbReference type="InterPro" id="IPR051081">
    <property type="entry name" value="HTH_MetalResp_TranReg"/>
</dbReference>
<dbReference type="InterPro" id="IPR011991">
    <property type="entry name" value="ArsR-like_HTH"/>
</dbReference>
<dbReference type="InterPro" id="IPR001845">
    <property type="entry name" value="HTH_ArsR_DNA-bd_dom"/>
</dbReference>
<dbReference type="CDD" id="cd00090">
    <property type="entry name" value="HTH_ARSR"/>
    <property type="match status" value="1"/>
</dbReference>
<dbReference type="PROSITE" id="PS50987">
    <property type="entry name" value="HTH_ARSR_2"/>
    <property type="match status" value="1"/>
</dbReference>
<sequence length="349" mass="41812">MINIKFHKKPINEFAQWVLYKYFDSKSEYFSSFRITLDEKLIKYTNLLEEDTSSFLKNELDFFYKTNILPVIFYGYIDDYEISTLDDYFEVFEKSSLETLFNYLGGCFLGETLIGDNSGWNLVKHDLNLMENYIKDLPELSEEDKKIILDLYNSPEETKMRIRYLLNQLAKIYSTFENEISDIIDKEEKRYIELYKKDKAKFLDTNWFNRLDINLKSNITINLCISYFSVIGIRINDLSTNNVWGYIGYKNIDAYKYRHIENHFEKFLKLISDKTRQKILFLLAERPWYTHELAKELKLAPSTINYHLQNFVVIDIVSFKEIDNKCYYVLNKENVKLFIDLLNSKLKLN</sequence>
<dbReference type="PANTHER" id="PTHR33154">
    <property type="entry name" value="TRANSCRIPTIONAL REGULATOR, ARSR FAMILY"/>
    <property type="match status" value="1"/>
</dbReference>
<keyword evidence="3" id="KW-0804">Transcription</keyword>
<dbReference type="RefSeq" id="WP_080023072.1">
    <property type="nucleotide sequence ID" value="NZ_LTAY01000048.1"/>
</dbReference>
<name>A0A1V4STV4_9CLOT</name>
<dbReference type="PANTHER" id="PTHR33154:SF18">
    <property type="entry name" value="ARSENICAL RESISTANCE OPERON REPRESSOR"/>
    <property type="match status" value="1"/>
</dbReference>
<dbReference type="Pfam" id="PF01022">
    <property type="entry name" value="HTH_5"/>
    <property type="match status" value="1"/>
</dbReference>
<dbReference type="OrthoDB" id="1706794at2"/>
<accession>A0A1V4STV4</accession>
<gene>
    <name evidence="5" type="ORF">CLTHE_18620</name>
</gene>
<keyword evidence="2" id="KW-0238">DNA-binding</keyword>
<dbReference type="GO" id="GO:0003700">
    <property type="term" value="F:DNA-binding transcription factor activity"/>
    <property type="evidence" value="ECO:0007669"/>
    <property type="project" value="InterPro"/>
</dbReference>
<organism evidence="5 6">
    <name type="scientific">Clostridium thermobutyricum DSM 4928</name>
    <dbReference type="NCBI Taxonomy" id="1121339"/>
    <lineage>
        <taxon>Bacteria</taxon>
        <taxon>Bacillati</taxon>
        <taxon>Bacillota</taxon>
        <taxon>Clostridia</taxon>
        <taxon>Eubacteriales</taxon>
        <taxon>Clostridiaceae</taxon>
        <taxon>Clostridium</taxon>
    </lineage>
</organism>
<evidence type="ECO:0000259" key="4">
    <source>
        <dbReference type="PROSITE" id="PS50987"/>
    </source>
</evidence>
<dbReference type="SUPFAM" id="SSF46785">
    <property type="entry name" value="Winged helix' DNA-binding domain"/>
    <property type="match status" value="1"/>
</dbReference>
<dbReference type="Proteomes" id="UP000191448">
    <property type="component" value="Unassembled WGS sequence"/>
</dbReference>
<dbReference type="InterPro" id="IPR036388">
    <property type="entry name" value="WH-like_DNA-bd_sf"/>
</dbReference>
<dbReference type="InterPro" id="IPR036390">
    <property type="entry name" value="WH_DNA-bd_sf"/>
</dbReference>
<dbReference type="SMART" id="SM00418">
    <property type="entry name" value="HTH_ARSR"/>
    <property type="match status" value="1"/>
</dbReference>
<evidence type="ECO:0000256" key="3">
    <source>
        <dbReference type="ARBA" id="ARBA00023163"/>
    </source>
</evidence>
<dbReference type="AlphaFoldDB" id="A0A1V4STV4"/>
<reference evidence="5 6" key="1">
    <citation type="submission" date="2016-02" db="EMBL/GenBank/DDBJ databases">
        <title>Genome sequence of Clostridium thermobutyricum DSM 4928.</title>
        <authorList>
            <person name="Poehlein A."/>
            <person name="Daniel R."/>
        </authorList>
    </citation>
    <scope>NUCLEOTIDE SEQUENCE [LARGE SCALE GENOMIC DNA]</scope>
    <source>
        <strain evidence="5 6">DSM 4928</strain>
    </source>
</reference>
<evidence type="ECO:0000256" key="1">
    <source>
        <dbReference type="ARBA" id="ARBA00023015"/>
    </source>
</evidence>
<evidence type="ECO:0000313" key="5">
    <source>
        <dbReference type="EMBL" id="OPX47299.1"/>
    </source>
</evidence>
<feature type="domain" description="HTH arsR-type" evidence="4">
    <location>
        <begin position="256"/>
        <end position="349"/>
    </location>
</feature>
<dbReference type="Gene3D" id="1.10.10.10">
    <property type="entry name" value="Winged helix-like DNA-binding domain superfamily/Winged helix DNA-binding domain"/>
    <property type="match status" value="1"/>
</dbReference>
<dbReference type="GO" id="GO:0003677">
    <property type="term" value="F:DNA binding"/>
    <property type="evidence" value="ECO:0007669"/>
    <property type="project" value="UniProtKB-KW"/>
</dbReference>
<proteinExistence type="predicted"/>